<dbReference type="AlphaFoldDB" id="A0A2V3IRX5"/>
<sequence>MSFLSRAQPVIETAREELPVIQQALKSLFDVAKSLWKSVIESGLLGAIFEKIRALLGSATSAVESLPQTVQETSSRAVDSSSSGLTNMLDNVVDNVQEKVDEAKGLIANASGGSGERGETTPLLKSDES</sequence>
<dbReference type="Proteomes" id="UP000247409">
    <property type="component" value="Unassembled WGS sequence"/>
</dbReference>
<protein>
    <submittedName>
        <fullName evidence="2">Uncharacterized protein</fullName>
    </submittedName>
</protein>
<keyword evidence="3" id="KW-1185">Reference proteome</keyword>
<organism evidence="2 3">
    <name type="scientific">Gracilariopsis chorda</name>
    <dbReference type="NCBI Taxonomy" id="448386"/>
    <lineage>
        <taxon>Eukaryota</taxon>
        <taxon>Rhodophyta</taxon>
        <taxon>Florideophyceae</taxon>
        <taxon>Rhodymeniophycidae</taxon>
        <taxon>Gracilariales</taxon>
        <taxon>Gracilariaceae</taxon>
        <taxon>Gracilariopsis</taxon>
    </lineage>
</organism>
<accession>A0A2V3IRX5</accession>
<evidence type="ECO:0000313" key="3">
    <source>
        <dbReference type="Proteomes" id="UP000247409"/>
    </source>
</evidence>
<dbReference type="OrthoDB" id="10488175at2759"/>
<dbReference type="EMBL" id="NBIV01000079">
    <property type="protein sequence ID" value="PXF44868.1"/>
    <property type="molecule type" value="Genomic_DNA"/>
</dbReference>
<gene>
    <name evidence="2" type="ORF">BWQ96_05358</name>
</gene>
<feature type="region of interest" description="Disordered" evidence="1">
    <location>
        <begin position="104"/>
        <end position="129"/>
    </location>
</feature>
<comment type="caution">
    <text evidence="2">The sequence shown here is derived from an EMBL/GenBank/DDBJ whole genome shotgun (WGS) entry which is preliminary data.</text>
</comment>
<name>A0A2V3IRX5_9FLOR</name>
<proteinExistence type="predicted"/>
<evidence type="ECO:0000256" key="1">
    <source>
        <dbReference type="SAM" id="MobiDB-lite"/>
    </source>
</evidence>
<reference evidence="2 3" key="1">
    <citation type="journal article" date="2018" name="Mol. Biol. Evol.">
        <title>Analysis of the draft genome of the red seaweed Gracilariopsis chorda provides insights into genome size evolution in Rhodophyta.</title>
        <authorList>
            <person name="Lee J."/>
            <person name="Yang E.C."/>
            <person name="Graf L."/>
            <person name="Yang J.H."/>
            <person name="Qiu H."/>
            <person name="Zel Zion U."/>
            <person name="Chan C.X."/>
            <person name="Stephens T.G."/>
            <person name="Weber A.P.M."/>
            <person name="Boo G.H."/>
            <person name="Boo S.M."/>
            <person name="Kim K.M."/>
            <person name="Shin Y."/>
            <person name="Jung M."/>
            <person name="Lee S.J."/>
            <person name="Yim H.S."/>
            <person name="Lee J.H."/>
            <person name="Bhattacharya D."/>
            <person name="Yoon H.S."/>
        </authorList>
    </citation>
    <scope>NUCLEOTIDE SEQUENCE [LARGE SCALE GENOMIC DNA]</scope>
    <source>
        <strain evidence="2 3">SKKU-2015</strain>
        <tissue evidence="2">Whole body</tissue>
    </source>
</reference>
<evidence type="ECO:0000313" key="2">
    <source>
        <dbReference type="EMBL" id="PXF44868.1"/>
    </source>
</evidence>